<dbReference type="RefSeq" id="WP_269038329.1">
    <property type="nucleotide sequence ID" value="NZ_CP114040.1"/>
</dbReference>
<dbReference type="EMBL" id="CP114040">
    <property type="protein sequence ID" value="WAS95987.1"/>
    <property type="molecule type" value="Genomic_DNA"/>
</dbReference>
<sequence>MSFETFDCKLLIFDQLGHVSVRLDPSSRFVRPVAQGRGSSARTSYGAAFKYRECQELLLPRSSVSGQSGARTSAV</sequence>
<gene>
    <name evidence="1" type="ORF">O0S08_07460</name>
</gene>
<evidence type="ECO:0000313" key="2">
    <source>
        <dbReference type="Proteomes" id="UP001164459"/>
    </source>
</evidence>
<evidence type="ECO:0000313" key="1">
    <source>
        <dbReference type="EMBL" id="WAS95987.1"/>
    </source>
</evidence>
<proteinExistence type="predicted"/>
<reference evidence="1" key="1">
    <citation type="submission" date="2022-11" db="EMBL/GenBank/DDBJ databases">
        <title>Minimal conservation of predation-associated metabolite biosynthetic gene clusters underscores biosynthetic potential of Myxococcota including descriptions for ten novel species: Archangium lansinium sp. nov., Myxococcus landrumus sp. nov., Nannocystis bai.</title>
        <authorList>
            <person name="Ahearne A."/>
            <person name="Stevens C."/>
            <person name="Dowd S."/>
        </authorList>
    </citation>
    <scope>NUCLEOTIDE SEQUENCE</scope>
    <source>
        <strain evidence="1">Fl3</strain>
    </source>
</reference>
<name>A0ABY7HA52_9BACT</name>
<protein>
    <submittedName>
        <fullName evidence="1">Uncharacterized protein</fullName>
    </submittedName>
</protein>
<accession>A0ABY7HA52</accession>
<dbReference type="Proteomes" id="UP001164459">
    <property type="component" value="Chromosome"/>
</dbReference>
<keyword evidence="2" id="KW-1185">Reference proteome</keyword>
<organism evidence="1 2">
    <name type="scientific">Nannocystis punicea</name>
    <dbReference type="NCBI Taxonomy" id="2995304"/>
    <lineage>
        <taxon>Bacteria</taxon>
        <taxon>Pseudomonadati</taxon>
        <taxon>Myxococcota</taxon>
        <taxon>Polyangia</taxon>
        <taxon>Nannocystales</taxon>
        <taxon>Nannocystaceae</taxon>
        <taxon>Nannocystis</taxon>
    </lineage>
</organism>